<proteinExistence type="inferred from homology"/>
<keyword evidence="4" id="KW-1185">Reference proteome</keyword>
<dbReference type="InterPro" id="IPR004000">
    <property type="entry name" value="Actin"/>
</dbReference>
<dbReference type="Gene3D" id="3.30.420.40">
    <property type="match status" value="3"/>
</dbReference>
<evidence type="ECO:0000256" key="2">
    <source>
        <dbReference type="SAM" id="MobiDB-lite"/>
    </source>
</evidence>
<dbReference type="RefSeq" id="XP_043037167.1">
    <property type="nucleotide sequence ID" value="XM_043179384.1"/>
</dbReference>
<evidence type="ECO:0000313" key="3">
    <source>
        <dbReference type="EMBL" id="KAG7443667.1"/>
    </source>
</evidence>
<dbReference type="CDD" id="cd10208">
    <property type="entry name" value="ASKHA_NBD_ScArp9-like"/>
    <property type="match status" value="1"/>
</dbReference>
<dbReference type="InterPro" id="IPR043129">
    <property type="entry name" value="ATPase_NBD"/>
</dbReference>
<accession>A0A9P7VNE6</accession>
<evidence type="ECO:0000256" key="1">
    <source>
        <dbReference type="RuleBase" id="RU000487"/>
    </source>
</evidence>
<dbReference type="Pfam" id="PF00022">
    <property type="entry name" value="Actin"/>
    <property type="match status" value="1"/>
</dbReference>
<dbReference type="PANTHER" id="PTHR11937">
    <property type="entry name" value="ACTIN"/>
    <property type="match status" value="1"/>
</dbReference>
<dbReference type="Proteomes" id="UP000812287">
    <property type="component" value="Unassembled WGS sequence"/>
</dbReference>
<comment type="similarity">
    <text evidence="1">Belongs to the actin family.</text>
</comment>
<evidence type="ECO:0000313" key="4">
    <source>
        <dbReference type="Proteomes" id="UP000812287"/>
    </source>
</evidence>
<protein>
    <submittedName>
        <fullName evidence="3">Actin-like ATPase domain-containing protein</fullName>
    </submittedName>
</protein>
<dbReference type="SMART" id="SM00268">
    <property type="entry name" value="ACTIN"/>
    <property type="match status" value="1"/>
</dbReference>
<dbReference type="OrthoDB" id="74201at2759"/>
<comment type="caution">
    <text evidence="3">The sequence shown here is derived from an EMBL/GenBank/DDBJ whole genome shotgun (WGS) entry which is preliminary data.</text>
</comment>
<organism evidence="3 4">
    <name type="scientific">Guyanagaster necrorhizus</name>
    <dbReference type="NCBI Taxonomy" id="856835"/>
    <lineage>
        <taxon>Eukaryota</taxon>
        <taxon>Fungi</taxon>
        <taxon>Dikarya</taxon>
        <taxon>Basidiomycota</taxon>
        <taxon>Agaricomycotina</taxon>
        <taxon>Agaricomycetes</taxon>
        <taxon>Agaricomycetidae</taxon>
        <taxon>Agaricales</taxon>
        <taxon>Marasmiineae</taxon>
        <taxon>Physalacriaceae</taxon>
        <taxon>Guyanagaster</taxon>
    </lineage>
</organism>
<feature type="region of interest" description="Disordered" evidence="2">
    <location>
        <begin position="50"/>
        <end position="71"/>
    </location>
</feature>
<name>A0A9P7VNE6_9AGAR</name>
<dbReference type="GeneID" id="66101678"/>
<dbReference type="SUPFAM" id="SSF53067">
    <property type="entry name" value="Actin-like ATPase domain"/>
    <property type="match status" value="2"/>
</dbReference>
<sequence length="499" mass="54433">MSFRDSTVVIIETSRSVIRAGLGLHELLKIPTVEIQARVGLRPNVSNGDEGAIAVDGGGAEASTSRAPSQPPVNASVNDYLVGAQLDEALASGQNIHVFWPFEGENIKEWVQAEAIWKHVLFNQLQRRRAQNESPVILAIQPGMPRSTYEKICQIFFERFNVAGFAIVERPVAQIYAGNSLSGVVVDIGYNTTDITPIYEGFIIHSARSHTDVGIRHCETYLANLLRSNTSVMSTLSPPEAILSPEDLQQTLLDFAKYIWNAGYVKVPSSGETAIAEDEGVTDIAAVLVAGKEKAVIESGMKKKANAKASAAEQARAREIEALDLVTIQFRDKSITLGKERHRFCEPLFDPMLLGTIPLSDADVPVSYAGTRPIQEATGHAVSLADIDQRLYIWQGLFVTGDLTKNIRGIAVALQSRLAPFISNPELQTEIQPRSVRILGVPEYYPEYRDTGEGYAAFLGASITAKIIFNDNGGKNSVLKSDYTARGPHAIIEFTPTLL</sequence>
<gene>
    <name evidence="3" type="ORF">BT62DRAFT_1078394</name>
</gene>
<dbReference type="AlphaFoldDB" id="A0A9P7VNE6"/>
<reference evidence="3" key="1">
    <citation type="submission" date="2020-11" db="EMBL/GenBank/DDBJ databases">
        <title>Adaptations for nitrogen fixation in a non-lichenized fungal sporocarp promotes dispersal by wood-feeding termites.</title>
        <authorList>
            <consortium name="DOE Joint Genome Institute"/>
            <person name="Koch R.A."/>
            <person name="Yoon G."/>
            <person name="Arayal U."/>
            <person name="Lail K."/>
            <person name="Amirebrahimi M."/>
            <person name="Labutti K."/>
            <person name="Lipzen A."/>
            <person name="Riley R."/>
            <person name="Barry K."/>
            <person name="Henrissat B."/>
            <person name="Grigoriev I.V."/>
            <person name="Herr J.R."/>
            <person name="Aime M.C."/>
        </authorList>
    </citation>
    <scope>NUCLEOTIDE SEQUENCE</scope>
    <source>
        <strain evidence="3">MCA 3950</strain>
    </source>
</reference>
<feature type="compositionally biased region" description="Polar residues" evidence="2">
    <location>
        <begin position="62"/>
        <end position="71"/>
    </location>
</feature>
<dbReference type="EMBL" id="MU250544">
    <property type="protein sequence ID" value="KAG7443667.1"/>
    <property type="molecule type" value="Genomic_DNA"/>
</dbReference>